<evidence type="ECO:0000259" key="1">
    <source>
        <dbReference type="Pfam" id="PF24102"/>
    </source>
</evidence>
<evidence type="ECO:0000313" key="3">
    <source>
        <dbReference type="Proteomes" id="UP001596328"/>
    </source>
</evidence>
<reference evidence="2 3" key="1">
    <citation type="journal article" date="2019" name="Int. J. Syst. Evol. Microbiol.">
        <title>The Global Catalogue of Microorganisms (GCM) 10K type strain sequencing project: providing services to taxonomists for standard genome sequencing and annotation.</title>
        <authorList>
            <consortium name="The Broad Institute Genomics Platform"/>
            <consortium name="The Broad Institute Genome Sequencing Center for Infectious Disease"/>
            <person name="Wu L."/>
            <person name="Ma J."/>
        </authorList>
    </citation>
    <scope>NUCLEOTIDE SEQUENCE [LARGE SCALE GENOMIC DNA]</scope>
    <source>
        <strain evidence="2 3">NBRC 111368</strain>
    </source>
</reference>
<accession>A0ABD5RYF4</accession>
<comment type="caution">
    <text evidence="2">The sequence shown here is derived from an EMBL/GenBank/DDBJ whole genome shotgun (WGS) entry which is preliminary data.</text>
</comment>
<sequence length="126" mass="13216">LPAGARPLLNDPGLSPGCALENVYVLPGIPEEMKAIFESVADEFDGSGVSETLYTPAPEGAVTRQLADLREEFDVAVGSYPTTSSEPNRIKVAGDDASEVADAVARLRGSVEILEENGVDIDEADP</sequence>
<proteinExistence type="predicted"/>
<feature type="non-terminal residue" evidence="2">
    <location>
        <position position="1"/>
    </location>
</feature>
<keyword evidence="3" id="KW-1185">Reference proteome</keyword>
<dbReference type="AlphaFoldDB" id="A0ABD5RYF4"/>
<dbReference type="PANTHER" id="PTHR13939:SF0">
    <property type="entry name" value="NMN AMIDOHYDROLASE-LIKE PROTEIN YFAY"/>
    <property type="match status" value="1"/>
</dbReference>
<dbReference type="InterPro" id="IPR036425">
    <property type="entry name" value="MoaB/Mog-like_dom_sf"/>
</dbReference>
<protein>
    <submittedName>
        <fullName evidence="2">Competence/damage-inducible protein A</fullName>
    </submittedName>
</protein>
<dbReference type="Proteomes" id="UP001596328">
    <property type="component" value="Unassembled WGS sequence"/>
</dbReference>
<organism evidence="2 3">
    <name type="scientific">Halobium palmae</name>
    <dbReference type="NCBI Taxonomy" id="1776492"/>
    <lineage>
        <taxon>Archaea</taxon>
        <taxon>Methanobacteriati</taxon>
        <taxon>Methanobacteriota</taxon>
        <taxon>Stenosarchaea group</taxon>
        <taxon>Halobacteria</taxon>
        <taxon>Halobacteriales</taxon>
        <taxon>Haloferacaceae</taxon>
        <taxon>Halobium</taxon>
    </lineage>
</organism>
<dbReference type="EMBL" id="JBHSWU010000196">
    <property type="protein sequence ID" value="MFC6724494.1"/>
    <property type="molecule type" value="Genomic_DNA"/>
</dbReference>
<dbReference type="Gene3D" id="3.40.980.10">
    <property type="entry name" value="MoaB/Mog-like domain"/>
    <property type="match status" value="1"/>
</dbReference>
<evidence type="ECO:0000313" key="2">
    <source>
        <dbReference type="EMBL" id="MFC6724494.1"/>
    </source>
</evidence>
<dbReference type="PANTHER" id="PTHR13939">
    <property type="entry name" value="NICOTINAMIDE-NUCLEOTIDE AMIDOHYDROLASE PNCC"/>
    <property type="match status" value="1"/>
</dbReference>
<name>A0ABD5RYF4_9EURY</name>
<feature type="domain" description="FAD synthase middle" evidence="1">
    <location>
        <begin position="50"/>
        <end position="111"/>
    </location>
</feature>
<dbReference type="InterPro" id="IPR056596">
    <property type="entry name" value="FLAD1_M"/>
</dbReference>
<dbReference type="InterPro" id="IPR050101">
    <property type="entry name" value="CinA"/>
</dbReference>
<dbReference type="Pfam" id="PF24102">
    <property type="entry name" value="FLAD1_M"/>
    <property type="match status" value="1"/>
</dbReference>
<gene>
    <name evidence="2" type="ORF">ACFQE1_08925</name>
</gene>